<dbReference type="EMBL" id="MLQR01000016">
    <property type="protein sequence ID" value="OIJ14846.1"/>
    <property type="molecule type" value="Genomic_DNA"/>
</dbReference>
<feature type="transmembrane region" description="Helical" evidence="1">
    <location>
        <begin position="44"/>
        <end position="62"/>
    </location>
</feature>
<keyword evidence="3" id="KW-1185">Reference proteome</keyword>
<proteinExistence type="predicted"/>
<reference evidence="2 3" key="1">
    <citation type="submission" date="2016-10" db="EMBL/GenBank/DDBJ databases">
        <title>Draft genome sequences of four alkaliphilic bacteria belonging to the Anaerobacillus genus.</title>
        <authorList>
            <person name="Bassil N.M."/>
            <person name="Lloyd J.R."/>
        </authorList>
    </citation>
    <scope>NUCLEOTIDE SEQUENCE [LARGE SCALE GENOMIC DNA]</scope>
    <source>
        <strain evidence="2 3">DSM 18345</strain>
    </source>
</reference>
<gene>
    <name evidence="2" type="ORF">BKP37_07675</name>
</gene>
<accession>A0A1S2LR27</accession>
<feature type="transmembrane region" description="Helical" evidence="1">
    <location>
        <begin position="74"/>
        <end position="92"/>
    </location>
</feature>
<protein>
    <submittedName>
        <fullName evidence="2">Uncharacterized protein</fullName>
    </submittedName>
</protein>
<name>A0A1S2LR27_9BACI</name>
<dbReference type="AlphaFoldDB" id="A0A1S2LR27"/>
<dbReference type="RefSeq" id="WP_071309014.1">
    <property type="nucleotide sequence ID" value="NZ_MLQR01000016.1"/>
</dbReference>
<dbReference type="Proteomes" id="UP000179524">
    <property type="component" value="Unassembled WGS sequence"/>
</dbReference>
<comment type="caution">
    <text evidence="2">The sequence shown here is derived from an EMBL/GenBank/DDBJ whole genome shotgun (WGS) entry which is preliminary data.</text>
</comment>
<keyword evidence="1" id="KW-1133">Transmembrane helix</keyword>
<keyword evidence="1" id="KW-0812">Transmembrane</keyword>
<evidence type="ECO:0000313" key="2">
    <source>
        <dbReference type="EMBL" id="OIJ14846.1"/>
    </source>
</evidence>
<evidence type="ECO:0000313" key="3">
    <source>
        <dbReference type="Proteomes" id="UP000179524"/>
    </source>
</evidence>
<evidence type="ECO:0000256" key="1">
    <source>
        <dbReference type="SAM" id="Phobius"/>
    </source>
</evidence>
<dbReference type="OrthoDB" id="2937362at2"/>
<keyword evidence="1" id="KW-0472">Membrane</keyword>
<sequence>MKKRIAFLVIGYLCLKQSNNLFPKIEGLSSDFIINKLVFNPFQWLGSVLLFIIGFLFIARVIKSVAETIIKKSTTYQQLGWISVIILVFLLIGFESLWLAIGSGIVSLFYGLMDANVTKRNRYYQS</sequence>
<organism evidence="2 3">
    <name type="scientific">Anaerobacillus alkalilacustris</name>
    <dbReference type="NCBI Taxonomy" id="393763"/>
    <lineage>
        <taxon>Bacteria</taxon>
        <taxon>Bacillati</taxon>
        <taxon>Bacillota</taxon>
        <taxon>Bacilli</taxon>
        <taxon>Bacillales</taxon>
        <taxon>Bacillaceae</taxon>
        <taxon>Anaerobacillus</taxon>
    </lineage>
</organism>